<dbReference type="PANTHER" id="PTHR30529">
    <property type="entry name" value="CYTOCHROME B561"/>
    <property type="match status" value="1"/>
</dbReference>
<gene>
    <name evidence="15" type="ORF">H0A72_17775</name>
</gene>
<keyword evidence="6 13" id="KW-0812">Transmembrane</keyword>
<keyword evidence="10" id="KW-0408">Iron</keyword>
<accession>A0A853G4S8</accession>
<keyword evidence="5" id="KW-0349">Heme</keyword>
<dbReference type="RefSeq" id="WP_180157788.1">
    <property type="nucleotide sequence ID" value="NZ_JACCEM010000010.1"/>
</dbReference>
<keyword evidence="3" id="KW-0813">Transport</keyword>
<dbReference type="Proteomes" id="UP000559809">
    <property type="component" value="Unassembled WGS sequence"/>
</dbReference>
<dbReference type="InterPro" id="IPR011577">
    <property type="entry name" value="Cyt_b561_bac/Ni-Hgenase"/>
</dbReference>
<feature type="transmembrane region" description="Helical" evidence="13">
    <location>
        <begin position="12"/>
        <end position="31"/>
    </location>
</feature>
<feature type="transmembrane region" description="Helical" evidence="13">
    <location>
        <begin position="83"/>
        <end position="105"/>
    </location>
</feature>
<proteinExistence type="inferred from homology"/>
<evidence type="ECO:0000256" key="9">
    <source>
        <dbReference type="ARBA" id="ARBA00022989"/>
    </source>
</evidence>
<evidence type="ECO:0000256" key="8">
    <source>
        <dbReference type="ARBA" id="ARBA00022982"/>
    </source>
</evidence>
<keyword evidence="7" id="KW-0479">Metal-binding</keyword>
<evidence type="ECO:0000256" key="10">
    <source>
        <dbReference type="ARBA" id="ARBA00023004"/>
    </source>
</evidence>
<feature type="transmembrane region" description="Helical" evidence="13">
    <location>
        <begin position="43"/>
        <end position="63"/>
    </location>
</feature>
<dbReference type="InterPro" id="IPR052168">
    <property type="entry name" value="Cytochrome_b561_oxidase"/>
</dbReference>
<evidence type="ECO:0000256" key="1">
    <source>
        <dbReference type="ARBA" id="ARBA00001970"/>
    </source>
</evidence>
<dbReference type="InterPro" id="IPR016174">
    <property type="entry name" value="Di-haem_cyt_TM"/>
</dbReference>
<evidence type="ECO:0000256" key="13">
    <source>
        <dbReference type="SAM" id="Phobius"/>
    </source>
</evidence>
<protein>
    <submittedName>
        <fullName evidence="15">Cytochrome b</fullName>
    </submittedName>
</protein>
<sequence>MNQRYSLTAISLHWLVALGIIGTFALGVYMSDLPLSPNKLKLYSWHKWAGVSLFLLILCRLAWRITHRPPPLPATMRPAMRGIAQAAHWALYALMLAIPLTGWLMSSAQGFQVVWFGVLPLPDLVAKDKALGALLRDVHVTLNYTLLCVVAAHVGAALKHHFIDRDDVLSRMLPRAAK</sequence>
<dbReference type="AlphaFoldDB" id="A0A853G4S8"/>
<keyword evidence="16" id="KW-1185">Reference proteome</keyword>
<dbReference type="GO" id="GO:0009055">
    <property type="term" value="F:electron transfer activity"/>
    <property type="evidence" value="ECO:0007669"/>
    <property type="project" value="InterPro"/>
</dbReference>
<evidence type="ECO:0000313" key="16">
    <source>
        <dbReference type="Proteomes" id="UP000559809"/>
    </source>
</evidence>
<evidence type="ECO:0000256" key="5">
    <source>
        <dbReference type="ARBA" id="ARBA00022617"/>
    </source>
</evidence>
<keyword evidence="4" id="KW-1003">Cell membrane</keyword>
<evidence type="ECO:0000256" key="2">
    <source>
        <dbReference type="ARBA" id="ARBA00004651"/>
    </source>
</evidence>
<dbReference type="Gene3D" id="1.20.950.20">
    <property type="entry name" value="Transmembrane di-heme cytochromes, Chain C"/>
    <property type="match status" value="2"/>
</dbReference>
<dbReference type="SUPFAM" id="SSF81342">
    <property type="entry name" value="Transmembrane di-heme cytochromes"/>
    <property type="match status" value="1"/>
</dbReference>
<organism evidence="15 16">
    <name type="scientific">Parapusillimonas granuli</name>
    <dbReference type="NCBI Taxonomy" id="380911"/>
    <lineage>
        <taxon>Bacteria</taxon>
        <taxon>Pseudomonadati</taxon>
        <taxon>Pseudomonadota</taxon>
        <taxon>Betaproteobacteria</taxon>
        <taxon>Burkholderiales</taxon>
        <taxon>Alcaligenaceae</taxon>
        <taxon>Parapusillimonas</taxon>
    </lineage>
</organism>
<keyword evidence="11 13" id="KW-0472">Membrane</keyword>
<comment type="caution">
    <text evidence="15">The sequence shown here is derived from an EMBL/GenBank/DDBJ whole genome shotgun (WGS) entry which is preliminary data.</text>
</comment>
<evidence type="ECO:0000256" key="6">
    <source>
        <dbReference type="ARBA" id="ARBA00022692"/>
    </source>
</evidence>
<dbReference type="Pfam" id="PF01292">
    <property type="entry name" value="Ni_hydr_CYTB"/>
    <property type="match status" value="1"/>
</dbReference>
<evidence type="ECO:0000256" key="4">
    <source>
        <dbReference type="ARBA" id="ARBA00022475"/>
    </source>
</evidence>
<dbReference type="PANTHER" id="PTHR30529:SF1">
    <property type="entry name" value="CYTOCHROME B561 HOMOLOG 2"/>
    <property type="match status" value="1"/>
</dbReference>
<dbReference type="GO" id="GO:0022904">
    <property type="term" value="P:respiratory electron transport chain"/>
    <property type="evidence" value="ECO:0007669"/>
    <property type="project" value="InterPro"/>
</dbReference>
<feature type="transmembrane region" description="Helical" evidence="13">
    <location>
        <begin position="144"/>
        <end position="162"/>
    </location>
</feature>
<dbReference type="GO" id="GO:0020037">
    <property type="term" value="F:heme binding"/>
    <property type="evidence" value="ECO:0007669"/>
    <property type="project" value="TreeGrafter"/>
</dbReference>
<keyword evidence="8" id="KW-0249">Electron transport</keyword>
<evidence type="ECO:0000256" key="3">
    <source>
        <dbReference type="ARBA" id="ARBA00022448"/>
    </source>
</evidence>
<dbReference type="GO" id="GO:0005886">
    <property type="term" value="C:plasma membrane"/>
    <property type="evidence" value="ECO:0007669"/>
    <property type="project" value="UniProtKB-SubCell"/>
</dbReference>
<evidence type="ECO:0000256" key="7">
    <source>
        <dbReference type="ARBA" id="ARBA00022723"/>
    </source>
</evidence>
<dbReference type="GO" id="GO:0046872">
    <property type="term" value="F:metal ion binding"/>
    <property type="evidence" value="ECO:0007669"/>
    <property type="project" value="UniProtKB-KW"/>
</dbReference>
<name>A0A853G4S8_9BURK</name>
<evidence type="ECO:0000256" key="12">
    <source>
        <dbReference type="ARBA" id="ARBA00037975"/>
    </source>
</evidence>
<comment type="cofactor">
    <cofactor evidence="1">
        <name>heme b</name>
        <dbReference type="ChEBI" id="CHEBI:60344"/>
    </cofactor>
</comment>
<keyword evidence="9 13" id="KW-1133">Transmembrane helix</keyword>
<comment type="similarity">
    <text evidence="12">Belongs to the cytochrome b561 family.</text>
</comment>
<dbReference type="EMBL" id="JACCEM010000010">
    <property type="protein sequence ID" value="NYT51167.1"/>
    <property type="molecule type" value="Genomic_DNA"/>
</dbReference>
<feature type="domain" description="Cytochrome b561 bacterial/Ni-hydrogenase" evidence="14">
    <location>
        <begin position="4"/>
        <end position="174"/>
    </location>
</feature>
<evidence type="ECO:0000256" key="11">
    <source>
        <dbReference type="ARBA" id="ARBA00023136"/>
    </source>
</evidence>
<evidence type="ECO:0000313" key="15">
    <source>
        <dbReference type="EMBL" id="NYT51167.1"/>
    </source>
</evidence>
<evidence type="ECO:0000259" key="14">
    <source>
        <dbReference type="Pfam" id="PF01292"/>
    </source>
</evidence>
<reference evidence="15 16" key="1">
    <citation type="submission" date="2020-07" db="EMBL/GenBank/DDBJ databases">
        <title>Taxonomic revisions and descriptions of new bacterial species based on genomic comparisons in the high-G+C-content subgroup of the family Alcaligenaceae.</title>
        <authorList>
            <person name="Szabo A."/>
            <person name="Felfoldi T."/>
        </authorList>
    </citation>
    <scope>NUCLEOTIDE SEQUENCE [LARGE SCALE GENOMIC DNA]</scope>
    <source>
        <strain evidence="15 16">LMG 24012</strain>
    </source>
</reference>
<comment type="subcellular location">
    <subcellularLocation>
        <location evidence="2">Cell membrane</location>
        <topology evidence="2">Multi-pass membrane protein</topology>
    </subcellularLocation>
</comment>